<dbReference type="SUPFAM" id="SSF56925">
    <property type="entry name" value="OMPA-like"/>
    <property type="match status" value="1"/>
</dbReference>
<accession>A0ABY7YUQ1</accession>
<dbReference type="Proteomes" id="UP001222118">
    <property type="component" value="Chromosome"/>
</dbReference>
<evidence type="ECO:0000256" key="1">
    <source>
        <dbReference type="SAM" id="SignalP"/>
    </source>
</evidence>
<sequence>MRKLIAAMLVAGAANIALPVLAADLPVYSPIIDIPDVDYGVQGSFYLRGSAAANALWTREVKADECGCGDVTYPVNDWGYGYSVGAGFGYETGTGLRFDATVDYLANDGVSITKTAPGVAGKYSLKLRSTIALANAYYDFSFANSGMGSGYSAAGGAFGYVGAGIGAAFNQVSVDAPAGNPITGGSNTSLAAAGMVGVGYDFGAFTADVGYRAIYLAKIANNQPSPMGFSTSNNWIHEVRSTLRYRIN</sequence>
<organism evidence="2 3">
    <name type="scientific">Devosia rhodophyticola</name>
    <dbReference type="NCBI Taxonomy" id="3026423"/>
    <lineage>
        <taxon>Bacteria</taxon>
        <taxon>Pseudomonadati</taxon>
        <taxon>Pseudomonadota</taxon>
        <taxon>Alphaproteobacteria</taxon>
        <taxon>Hyphomicrobiales</taxon>
        <taxon>Devosiaceae</taxon>
        <taxon>Devosia</taxon>
    </lineage>
</organism>
<feature type="chain" id="PRO_5047234519" description="Outer membrane protein beta-barrel domain-containing protein" evidence="1">
    <location>
        <begin position="23"/>
        <end position="248"/>
    </location>
</feature>
<reference evidence="2 3" key="1">
    <citation type="submission" date="2023-02" db="EMBL/GenBank/DDBJ databases">
        <title>Devosia chondri sp. nov., isolated from the phycosphere of marine algae.</title>
        <authorList>
            <person name="Kim J.M."/>
            <person name="Lee J.K."/>
            <person name="Choi B.J."/>
            <person name="Bayburt H."/>
            <person name="Jeon C.O."/>
        </authorList>
    </citation>
    <scope>NUCLEOTIDE SEQUENCE [LARGE SCALE GENOMIC DNA]</scope>
    <source>
        <strain evidence="2 3">G2-5</strain>
    </source>
</reference>
<keyword evidence="3" id="KW-1185">Reference proteome</keyword>
<feature type="signal peptide" evidence="1">
    <location>
        <begin position="1"/>
        <end position="22"/>
    </location>
</feature>
<protein>
    <recommendedName>
        <fullName evidence="4">Outer membrane protein beta-barrel domain-containing protein</fullName>
    </recommendedName>
</protein>
<gene>
    <name evidence="2" type="ORF">PSQ90_11570</name>
</gene>
<dbReference type="EMBL" id="CP118247">
    <property type="protein sequence ID" value="WDR04937.1"/>
    <property type="molecule type" value="Genomic_DNA"/>
</dbReference>
<evidence type="ECO:0000313" key="3">
    <source>
        <dbReference type="Proteomes" id="UP001222118"/>
    </source>
</evidence>
<evidence type="ECO:0000313" key="2">
    <source>
        <dbReference type="EMBL" id="WDR04937.1"/>
    </source>
</evidence>
<keyword evidence="1" id="KW-0732">Signal</keyword>
<proteinExistence type="predicted"/>
<dbReference type="Gene3D" id="2.40.160.20">
    <property type="match status" value="1"/>
</dbReference>
<evidence type="ECO:0008006" key="4">
    <source>
        <dbReference type="Google" id="ProtNLM"/>
    </source>
</evidence>
<dbReference type="InterPro" id="IPR011250">
    <property type="entry name" value="OMP/PagP_B-barrel"/>
</dbReference>
<name>A0ABY7YUQ1_9HYPH</name>
<dbReference type="RefSeq" id="WP_282210456.1">
    <property type="nucleotide sequence ID" value="NZ_CP118247.1"/>
</dbReference>